<protein>
    <submittedName>
        <fullName evidence="1">Uncharacterized protein</fullName>
    </submittedName>
</protein>
<dbReference type="Proteomes" id="UP000747399">
    <property type="component" value="Unassembled WGS sequence"/>
</dbReference>
<organism evidence="1 2">
    <name type="scientific">Volvox africanus</name>
    <dbReference type="NCBI Taxonomy" id="51714"/>
    <lineage>
        <taxon>Eukaryota</taxon>
        <taxon>Viridiplantae</taxon>
        <taxon>Chlorophyta</taxon>
        <taxon>core chlorophytes</taxon>
        <taxon>Chlorophyceae</taxon>
        <taxon>CS clade</taxon>
        <taxon>Chlamydomonadales</taxon>
        <taxon>Volvocaceae</taxon>
        <taxon>Volvox</taxon>
    </lineage>
</organism>
<evidence type="ECO:0000313" key="2">
    <source>
        <dbReference type="Proteomes" id="UP000747399"/>
    </source>
</evidence>
<name>A0A8J4FAQ3_9CHLO</name>
<accession>A0A8J4FAQ3</accession>
<keyword evidence="2" id="KW-1185">Reference proteome</keyword>
<gene>
    <name evidence="1" type="ORF">Vafri_17985</name>
</gene>
<evidence type="ECO:0000313" key="1">
    <source>
        <dbReference type="EMBL" id="GIL64006.1"/>
    </source>
</evidence>
<sequence length="117" mass="13154">MPVRWQSSLAKADVNRTSRSVTRVLGKPWCFHTCSVKRCATSSAVQEVVVGARWTILDRRSTKTIMASWFLRVLGSWVMRSMLTLSHRLPGIGRGSSRPCGCLLEGLLRWQSPHDVT</sequence>
<dbReference type="AlphaFoldDB" id="A0A8J4FAQ3"/>
<comment type="caution">
    <text evidence="1">The sequence shown here is derived from an EMBL/GenBank/DDBJ whole genome shotgun (WGS) entry which is preliminary data.</text>
</comment>
<dbReference type="EMBL" id="BNCO01000062">
    <property type="protein sequence ID" value="GIL64006.1"/>
    <property type="molecule type" value="Genomic_DNA"/>
</dbReference>
<reference evidence="1" key="1">
    <citation type="journal article" date="2021" name="Proc. Natl. Acad. Sci. U.S.A.">
        <title>Three genomes in the algal genus Volvox reveal the fate of a haploid sex-determining region after a transition to homothallism.</title>
        <authorList>
            <person name="Yamamoto K."/>
            <person name="Hamaji T."/>
            <person name="Kawai-Toyooka H."/>
            <person name="Matsuzaki R."/>
            <person name="Takahashi F."/>
            <person name="Nishimura Y."/>
            <person name="Kawachi M."/>
            <person name="Noguchi H."/>
            <person name="Minakuchi Y."/>
            <person name="Umen J.G."/>
            <person name="Toyoda A."/>
            <person name="Nozaki H."/>
        </authorList>
    </citation>
    <scope>NUCLEOTIDE SEQUENCE</scope>
    <source>
        <strain evidence="1">NIES-3780</strain>
    </source>
</reference>
<proteinExistence type="predicted"/>